<keyword evidence="1" id="KW-1133">Transmembrane helix</keyword>
<dbReference type="RefSeq" id="WP_129523619.1">
    <property type="nucleotide sequence ID" value="NZ_SDPV01000001.1"/>
</dbReference>
<name>A0A4Q2KLF7_9SPHN</name>
<gene>
    <name evidence="2" type="ORF">ETX26_05385</name>
</gene>
<keyword evidence="1" id="KW-0472">Membrane</keyword>
<dbReference type="OrthoDB" id="8777999at2"/>
<reference evidence="2 3" key="1">
    <citation type="submission" date="2019-01" db="EMBL/GenBank/DDBJ databases">
        <title>Altererythrobacter rhizovicinus sp. nov., isolated from the rhizosphere soil of Haloxylon ammodendron.</title>
        <authorList>
            <person name="Li H.-P."/>
            <person name="Gou J.-Y."/>
            <person name="Yao D."/>
            <person name="Han Q.-Q."/>
            <person name="Shao K.-Z."/>
            <person name="Zhao Q."/>
            <person name="Zhang J.-L."/>
        </authorList>
    </citation>
    <scope>NUCLEOTIDE SEQUENCE [LARGE SCALE GENOMIC DNA]</scope>
    <source>
        <strain evidence="2 3">AY-3R</strain>
    </source>
</reference>
<evidence type="ECO:0000313" key="3">
    <source>
        <dbReference type="Proteomes" id="UP000293623"/>
    </source>
</evidence>
<keyword evidence="3" id="KW-1185">Reference proteome</keyword>
<feature type="transmembrane region" description="Helical" evidence="1">
    <location>
        <begin position="40"/>
        <end position="61"/>
    </location>
</feature>
<feature type="transmembrane region" description="Helical" evidence="1">
    <location>
        <begin position="122"/>
        <end position="142"/>
    </location>
</feature>
<evidence type="ECO:0000256" key="1">
    <source>
        <dbReference type="SAM" id="Phobius"/>
    </source>
</evidence>
<evidence type="ECO:0000313" key="2">
    <source>
        <dbReference type="EMBL" id="RXZ66145.1"/>
    </source>
</evidence>
<protein>
    <submittedName>
        <fullName evidence="2">Uncharacterized protein</fullName>
    </submittedName>
</protein>
<feature type="transmembrane region" description="Helical" evidence="1">
    <location>
        <begin position="148"/>
        <end position="172"/>
    </location>
</feature>
<comment type="caution">
    <text evidence="2">The sequence shown here is derived from an EMBL/GenBank/DDBJ whole genome shotgun (WGS) entry which is preliminary data.</text>
</comment>
<proteinExistence type="predicted"/>
<feature type="transmembrane region" description="Helical" evidence="1">
    <location>
        <begin position="67"/>
        <end position="88"/>
    </location>
</feature>
<dbReference type="EMBL" id="SDPV01000001">
    <property type="protein sequence ID" value="RXZ66145.1"/>
    <property type="molecule type" value="Genomic_DNA"/>
</dbReference>
<keyword evidence="1" id="KW-0812">Transmembrane</keyword>
<accession>A0A4Q2KLF7</accession>
<sequence>MTEPLLEQWAADAADARFTRSEELIRQRTRFERTVRRRNLIEYAAGGVTIPVFAWAGWLTARAGEAVLTLGWALGIVGMVVVLTSLYYRASNLPHRPESDCRSHLRAQLEHQRQALASVPRWYLGPLVPGAVLVLIGSMLPIAREAGWGIALAGMAVPAAVVAAIFIGIAWLNRRAARMLECEIAALDALA</sequence>
<dbReference type="AlphaFoldDB" id="A0A4Q2KLF7"/>
<organism evidence="2 3">
    <name type="scientific">Pelagerythrobacter rhizovicinus</name>
    <dbReference type="NCBI Taxonomy" id="2268576"/>
    <lineage>
        <taxon>Bacteria</taxon>
        <taxon>Pseudomonadati</taxon>
        <taxon>Pseudomonadota</taxon>
        <taxon>Alphaproteobacteria</taxon>
        <taxon>Sphingomonadales</taxon>
        <taxon>Erythrobacteraceae</taxon>
        <taxon>Pelagerythrobacter</taxon>
    </lineage>
</organism>
<dbReference type="Proteomes" id="UP000293623">
    <property type="component" value="Unassembled WGS sequence"/>
</dbReference>